<dbReference type="Gene3D" id="3.40.50.720">
    <property type="entry name" value="NAD(P)-binding Rossmann-like Domain"/>
    <property type="match status" value="1"/>
</dbReference>
<dbReference type="GO" id="GO:0006813">
    <property type="term" value="P:potassium ion transport"/>
    <property type="evidence" value="ECO:0007669"/>
    <property type="project" value="InterPro"/>
</dbReference>
<dbReference type="Gene3D" id="3.30.70.1450">
    <property type="entry name" value="Regulator of K+ conductance, C-terminal domain"/>
    <property type="match status" value="1"/>
</dbReference>
<feature type="domain" description="RCK N-terminal" evidence="3">
    <location>
        <begin position="110"/>
        <end position="228"/>
    </location>
</feature>
<dbReference type="InterPro" id="IPR003148">
    <property type="entry name" value="RCK_N"/>
</dbReference>
<dbReference type="Pfam" id="PF02254">
    <property type="entry name" value="TrkA_N"/>
    <property type="match status" value="1"/>
</dbReference>
<evidence type="ECO:0000256" key="2">
    <source>
        <dbReference type="SAM" id="Phobius"/>
    </source>
</evidence>
<name>A0A2N3IHT7_9BACT</name>
<dbReference type="SUPFAM" id="SSF116726">
    <property type="entry name" value="TrkA C-terminal domain-like"/>
    <property type="match status" value="1"/>
</dbReference>
<feature type="transmembrane region" description="Helical" evidence="2">
    <location>
        <begin position="12"/>
        <end position="31"/>
    </location>
</feature>
<keyword evidence="2" id="KW-0472">Membrane</keyword>
<dbReference type="AlphaFoldDB" id="A0A2N3IHT7"/>
<evidence type="ECO:0000256" key="1">
    <source>
        <dbReference type="ARBA" id="ARBA00004651"/>
    </source>
</evidence>
<dbReference type="OrthoDB" id="9781411at2"/>
<keyword evidence="2" id="KW-0812">Transmembrane</keyword>
<dbReference type="InterPro" id="IPR036721">
    <property type="entry name" value="RCK_C_sf"/>
</dbReference>
<proteinExistence type="predicted"/>
<comment type="subcellular location">
    <subcellularLocation>
        <location evidence="1">Cell membrane</location>
        <topology evidence="1">Multi-pass membrane protein</topology>
    </subcellularLocation>
</comment>
<dbReference type="GO" id="GO:0005886">
    <property type="term" value="C:plasma membrane"/>
    <property type="evidence" value="ECO:0007669"/>
    <property type="project" value="UniProtKB-SubCell"/>
</dbReference>
<dbReference type="SUPFAM" id="SSF81324">
    <property type="entry name" value="Voltage-gated potassium channels"/>
    <property type="match status" value="1"/>
</dbReference>
<dbReference type="PROSITE" id="PS51202">
    <property type="entry name" value="RCK_C"/>
    <property type="match status" value="1"/>
</dbReference>
<dbReference type="PROSITE" id="PS51201">
    <property type="entry name" value="RCK_N"/>
    <property type="match status" value="1"/>
</dbReference>
<dbReference type="GO" id="GO:0008324">
    <property type="term" value="F:monoatomic cation transmembrane transporter activity"/>
    <property type="evidence" value="ECO:0007669"/>
    <property type="project" value="InterPro"/>
</dbReference>
<gene>
    <name evidence="5" type="ORF">Rain11_1153</name>
</gene>
<evidence type="ECO:0000313" key="5">
    <source>
        <dbReference type="EMBL" id="PKQ69818.1"/>
    </source>
</evidence>
<sequence>MKIQGKLKRLLIAITVLFLSFATGVAGFMLIEDYQFFDALYMCVITTSTIGYQEVRPLSDVGRAFNIFYILTNLAIFAFVISTLTSYLFEGELQRIFKRYQIRKIIKKMKNHIIVCGYGRNGFNVCQELDRLKIPYVLIEKVESHLQNFRVDKYKQAILGDAIHEETLLEANIKEAKALIIALPNDANNVFITLTARELNPNIFIVCRSSEPSSEKKIYRAGANKVIMPEALGGIHMAQLVVKPYIVEFVDLISGLDEMKLKLDEVRLTEIKPEIKHLSIKDLQNDIDCEVNIIAFKDKEKGFILNPRSDTQLSEDKVLIILGTNEAIGRFKQKYLQ</sequence>
<evidence type="ECO:0000313" key="6">
    <source>
        <dbReference type="Proteomes" id="UP000233387"/>
    </source>
</evidence>
<evidence type="ECO:0000259" key="4">
    <source>
        <dbReference type="PROSITE" id="PS51202"/>
    </source>
</evidence>
<dbReference type="PANTHER" id="PTHR43833:SF9">
    <property type="entry name" value="POTASSIUM CHANNEL PROTEIN YUGO-RELATED"/>
    <property type="match status" value="1"/>
</dbReference>
<feature type="transmembrane region" description="Helical" evidence="2">
    <location>
        <begin position="67"/>
        <end position="89"/>
    </location>
</feature>
<reference evidence="5 6" key="1">
    <citation type="submission" date="2017-06" db="EMBL/GenBank/DDBJ databases">
        <title>Raineya orbicola gen. nov., sp. nov. a slightly thermophilic bacterium of the phylum Bacteroidetes and the description of Raineyaceae fam. nov.</title>
        <authorList>
            <person name="Albuquerque L."/>
            <person name="Polonia A.R.M."/>
            <person name="Barroso C."/>
            <person name="Froufe H.J.C."/>
            <person name="Lage O."/>
            <person name="Lobo-Da-Cunha A."/>
            <person name="Egas C."/>
            <person name="Da Costa M.S."/>
        </authorList>
    </citation>
    <scope>NUCLEOTIDE SEQUENCE [LARGE SCALE GENOMIC DNA]</scope>
    <source>
        <strain evidence="5 6">SPSPC-11</strain>
    </source>
</reference>
<dbReference type="InterPro" id="IPR050721">
    <property type="entry name" value="Trk_Ktr_HKT_K-transport"/>
</dbReference>
<dbReference type="EMBL" id="NKXO01000015">
    <property type="protein sequence ID" value="PKQ69818.1"/>
    <property type="molecule type" value="Genomic_DNA"/>
</dbReference>
<keyword evidence="2" id="KW-1133">Transmembrane helix</keyword>
<evidence type="ECO:0000259" key="3">
    <source>
        <dbReference type="PROSITE" id="PS51201"/>
    </source>
</evidence>
<dbReference type="Proteomes" id="UP000233387">
    <property type="component" value="Unassembled WGS sequence"/>
</dbReference>
<dbReference type="InterPro" id="IPR006037">
    <property type="entry name" value="RCK_C"/>
</dbReference>
<feature type="domain" description="RCK C-terminal" evidence="4">
    <location>
        <begin position="250"/>
        <end position="337"/>
    </location>
</feature>
<accession>A0A2N3IHT7</accession>
<comment type="caution">
    <text evidence="5">The sequence shown here is derived from an EMBL/GenBank/DDBJ whole genome shotgun (WGS) entry which is preliminary data.</text>
</comment>
<dbReference type="InterPro" id="IPR013099">
    <property type="entry name" value="K_chnl_dom"/>
</dbReference>
<keyword evidence="6" id="KW-1185">Reference proteome</keyword>
<dbReference type="SUPFAM" id="SSF51735">
    <property type="entry name" value="NAD(P)-binding Rossmann-fold domains"/>
    <property type="match status" value="1"/>
</dbReference>
<protein>
    <submittedName>
        <fullName evidence="5">TrkA-N domain</fullName>
    </submittedName>
</protein>
<dbReference type="InterPro" id="IPR036291">
    <property type="entry name" value="NAD(P)-bd_dom_sf"/>
</dbReference>
<dbReference type="RefSeq" id="WP_101358416.1">
    <property type="nucleotide sequence ID" value="NZ_NKXO01000015.1"/>
</dbReference>
<organism evidence="5 6">
    <name type="scientific">Raineya orbicola</name>
    <dbReference type="NCBI Taxonomy" id="2016530"/>
    <lineage>
        <taxon>Bacteria</taxon>
        <taxon>Pseudomonadati</taxon>
        <taxon>Bacteroidota</taxon>
        <taxon>Cytophagia</taxon>
        <taxon>Cytophagales</taxon>
        <taxon>Raineyaceae</taxon>
        <taxon>Raineya</taxon>
    </lineage>
</organism>
<dbReference type="Gene3D" id="1.10.287.70">
    <property type="match status" value="1"/>
</dbReference>
<dbReference type="PANTHER" id="PTHR43833">
    <property type="entry name" value="POTASSIUM CHANNEL PROTEIN 2-RELATED-RELATED"/>
    <property type="match status" value="1"/>
</dbReference>
<dbReference type="Pfam" id="PF07885">
    <property type="entry name" value="Ion_trans_2"/>
    <property type="match status" value="1"/>
</dbReference>